<reference evidence="10" key="1">
    <citation type="submission" date="2022-12" db="EMBL/GenBank/DDBJ databases">
        <title>Draft genome assemblies for two species of Escallonia (Escalloniales).</title>
        <authorList>
            <person name="Chanderbali A."/>
            <person name="Dervinis C."/>
            <person name="Anghel I."/>
            <person name="Soltis D."/>
            <person name="Soltis P."/>
            <person name="Zapata F."/>
        </authorList>
    </citation>
    <scope>NUCLEOTIDE SEQUENCE</scope>
    <source>
        <strain evidence="10">UCBG64.0493</strain>
        <tissue evidence="10">Leaf</tissue>
    </source>
</reference>
<evidence type="ECO:0000256" key="8">
    <source>
        <dbReference type="PIRSR" id="PIRSR005096-3"/>
    </source>
</evidence>
<evidence type="ECO:0000256" key="3">
    <source>
        <dbReference type="ARBA" id="ARBA00023235"/>
    </source>
</evidence>
<dbReference type="PROSITE" id="PS51257">
    <property type="entry name" value="PROKAR_LIPOPROTEIN"/>
    <property type="match status" value="1"/>
</dbReference>
<evidence type="ECO:0000313" key="11">
    <source>
        <dbReference type="Proteomes" id="UP001188597"/>
    </source>
</evidence>
<dbReference type="GO" id="GO:0030246">
    <property type="term" value="F:carbohydrate binding"/>
    <property type="evidence" value="ECO:0007669"/>
    <property type="project" value="InterPro"/>
</dbReference>
<dbReference type="EMBL" id="JAVXUP010000447">
    <property type="protein sequence ID" value="KAK3027694.1"/>
    <property type="molecule type" value="Genomic_DNA"/>
</dbReference>
<evidence type="ECO:0000256" key="9">
    <source>
        <dbReference type="SAM" id="SignalP"/>
    </source>
</evidence>
<dbReference type="Proteomes" id="UP001188597">
    <property type="component" value="Unassembled WGS sequence"/>
</dbReference>
<feature type="binding site" evidence="8">
    <location>
        <begin position="195"/>
        <end position="197"/>
    </location>
    <ligand>
        <name>beta-D-galactose</name>
        <dbReference type="ChEBI" id="CHEBI:27667"/>
    </ligand>
</feature>
<organism evidence="10 11">
    <name type="scientific">Escallonia herrerae</name>
    <dbReference type="NCBI Taxonomy" id="1293975"/>
    <lineage>
        <taxon>Eukaryota</taxon>
        <taxon>Viridiplantae</taxon>
        <taxon>Streptophyta</taxon>
        <taxon>Embryophyta</taxon>
        <taxon>Tracheophyta</taxon>
        <taxon>Spermatophyta</taxon>
        <taxon>Magnoliopsida</taxon>
        <taxon>eudicotyledons</taxon>
        <taxon>Gunneridae</taxon>
        <taxon>Pentapetalae</taxon>
        <taxon>asterids</taxon>
        <taxon>campanulids</taxon>
        <taxon>Escalloniales</taxon>
        <taxon>Escalloniaceae</taxon>
        <taxon>Escallonia</taxon>
    </lineage>
</organism>
<dbReference type="PANTHER" id="PTHR10091:SF0">
    <property type="entry name" value="GALACTOSE MUTAROTASE"/>
    <property type="match status" value="1"/>
</dbReference>
<dbReference type="SUPFAM" id="SSF74650">
    <property type="entry name" value="Galactose mutarotase-like"/>
    <property type="match status" value="1"/>
</dbReference>
<dbReference type="GO" id="GO:0033499">
    <property type="term" value="P:galactose catabolic process via UDP-galactose, Leloir pathway"/>
    <property type="evidence" value="ECO:0007669"/>
    <property type="project" value="TreeGrafter"/>
</dbReference>
<comment type="similarity">
    <text evidence="2 5">Belongs to the aldose epimerase family.</text>
</comment>
<keyword evidence="4 5" id="KW-0119">Carbohydrate metabolism</keyword>
<dbReference type="InterPro" id="IPR015443">
    <property type="entry name" value="Aldose_1-epimerase"/>
</dbReference>
<gene>
    <name evidence="10" type="ORF">RJ639_041404</name>
</gene>
<dbReference type="PANTHER" id="PTHR10091">
    <property type="entry name" value="ALDOSE-1-EPIMERASE"/>
    <property type="match status" value="1"/>
</dbReference>
<evidence type="ECO:0000256" key="5">
    <source>
        <dbReference type="PIRNR" id="PIRNR005096"/>
    </source>
</evidence>
<comment type="catalytic activity">
    <reaction evidence="5">
        <text>alpha-D-glucose = beta-D-glucose</text>
        <dbReference type="Rhea" id="RHEA:10264"/>
        <dbReference type="ChEBI" id="CHEBI:15903"/>
        <dbReference type="ChEBI" id="CHEBI:17925"/>
        <dbReference type="EC" id="5.1.3.3"/>
    </reaction>
</comment>
<keyword evidence="11" id="KW-1185">Reference proteome</keyword>
<sequence>MSKIYMLFRFILVASVVIVSGCLVRGEEVGVYELKKGDFSIRLTNWGASIISVVLPDKNGKLTDIALGYDSIETYKHDSSYFGSIVGRVANLIAGAQFTLDGIKYKLNANAKNATLHGGRGGLSEVAWKVTEQREADTSTFITFTYHSPDGEEGFPGELLVSVTYTVTGLGPYQLSVSMRAEALTKATPVSLAQHTYWNLGGHNSGNILSNEVQIFSSRITPKDENNIPTGRIESVVGTPYDFLQPHTVGSQMSKLNNSGYDINYVLEGNRAAVVYNGNTGIKMELLTDAPGMQFYTANFGRAVKGGKGGITYQAHAGLCLESQGFPDSVNHPNFPSQIIRSGDTYRHDMLFTFSIESV</sequence>
<feature type="chain" id="PRO_5041720886" description="Aldose 1-epimerase" evidence="9">
    <location>
        <begin position="22"/>
        <end position="359"/>
    </location>
</feature>
<dbReference type="InterPro" id="IPR014718">
    <property type="entry name" value="GH-type_carb-bd"/>
</dbReference>
<proteinExistence type="inferred from homology"/>
<keyword evidence="9" id="KW-0732">Signal</keyword>
<dbReference type="InterPro" id="IPR047215">
    <property type="entry name" value="Galactose_mutarotase-like"/>
</dbReference>
<dbReference type="Gene3D" id="2.70.98.10">
    <property type="match status" value="1"/>
</dbReference>
<name>A0AA88WK46_9ASTE</name>
<dbReference type="PIRSF" id="PIRSF005096">
    <property type="entry name" value="GALM"/>
    <property type="match status" value="1"/>
</dbReference>
<accession>A0AA88WK46</accession>
<dbReference type="InterPro" id="IPR011013">
    <property type="entry name" value="Gal_mutarotase_sf_dom"/>
</dbReference>
<comment type="pathway">
    <text evidence="1 5">Carbohydrate metabolism; hexose metabolism.</text>
</comment>
<feature type="binding site" evidence="7">
    <location>
        <position position="262"/>
    </location>
    <ligand>
        <name>beta-D-galactose</name>
        <dbReference type="ChEBI" id="CHEBI:27667"/>
    </ligand>
</feature>
<dbReference type="Pfam" id="PF01263">
    <property type="entry name" value="Aldose_epim"/>
    <property type="match status" value="1"/>
</dbReference>
<dbReference type="GO" id="GO:0006006">
    <property type="term" value="P:glucose metabolic process"/>
    <property type="evidence" value="ECO:0007669"/>
    <property type="project" value="TreeGrafter"/>
</dbReference>
<evidence type="ECO:0000256" key="4">
    <source>
        <dbReference type="ARBA" id="ARBA00023277"/>
    </source>
</evidence>
<comment type="caution">
    <text evidence="10">The sequence shown here is derived from an EMBL/GenBank/DDBJ whole genome shotgun (WGS) entry which is preliminary data.</text>
</comment>
<dbReference type="NCBIfam" id="NF008277">
    <property type="entry name" value="PRK11055.1"/>
    <property type="match status" value="1"/>
</dbReference>
<feature type="active site" description="Proton acceptor" evidence="6">
    <location>
        <position position="322"/>
    </location>
</feature>
<protein>
    <recommendedName>
        <fullName evidence="5">Aldose 1-epimerase</fullName>
        <ecNumber evidence="5">5.1.3.3</ecNumber>
    </recommendedName>
</protein>
<evidence type="ECO:0000256" key="1">
    <source>
        <dbReference type="ARBA" id="ARBA00005028"/>
    </source>
</evidence>
<evidence type="ECO:0000313" key="10">
    <source>
        <dbReference type="EMBL" id="KAK3027694.1"/>
    </source>
</evidence>
<keyword evidence="3 5" id="KW-0413">Isomerase</keyword>
<dbReference type="GO" id="GO:0004034">
    <property type="term" value="F:aldose 1-epimerase activity"/>
    <property type="evidence" value="ECO:0007669"/>
    <property type="project" value="UniProtKB-EC"/>
</dbReference>
<feature type="signal peptide" evidence="9">
    <location>
        <begin position="1"/>
        <end position="21"/>
    </location>
</feature>
<feature type="active site" description="Proton donor" evidence="6">
    <location>
        <position position="195"/>
    </location>
</feature>
<evidence type="ECO:0000256" key="7">
    <source>
        <dbReference type="PIRSR" id="PIRSR005096-2"/>
    </source>
</evidence>
<dbReference type="InterPro" id="IPR008183">
    <property type="entry name" value="Aldose_1/G6P_1-epimerase"/>
</dbReference>
<evidence type="ECO:0000256" key="2">
    <source>
        <dbReference type="ARBA" id="ARBA00006206"/>
    </source>
</evidence>
<dbReference type="CDD" id="cd09019">
    <property type="entry name" value="galactose_mutarotase_like"/>
    <property type="match status" value="1"/>
</dbReference>
<dbReference type="EC" id="5.1.3.3" evidence="5"/>
<evidence type="ECO:0000256" key="6">
    <source>
        <dbReference type="PIRSR" id="PIRSR005096-1"/>
    </source>
</evidence>
<dbReference type="AlphaFoldDB" id="A0AA88WK46"/>